<protein>
    <recommendedName>
        <fullName evidence="2">J domain-containing protein</fullName>
    </recommendedName>
</protein>
<gene>
    <name evidence="3" type="ORF">B0T14DRAFT_576120</name>
</gene>
<evidence type="ECO:0000313" key="4">
    <source>
        <dbReference type="Proteomes" id="UP001175000"/>
    </source>
</evidence>
<evidence type="ECO:0000259" key="2">
    <source>
        <dbReference type="PROSITE" id="PS50076"/>
    </source>
</evidence>
<dbReference type="AlphaFoldDB" id="A0AA39XIC6"/>
<dbReference type="PROSITE" id="PS50076">
    <property type="entry name" value="DNAJ_2"/>
    <property type="match status" value="1"/>
</dbReference>
<comment type="caution">
    <text evidence="3">The sequence shown here is derived from an EMBL/GenBank/DDBJ whole genome shotgun (WGS) entry which is preliminary data.</text>
</comment>
<sequence length="287" mass="33469">MALYQSSIKDHHAIRGVPRDADLNAIKAAYRRLALIKRPDKNGNDPQSTAAFQEIQQAYEALCNRHAPSHPLAAANYSAAHMTSRVRINPLTNYHKNKHGSLLVHIEIAHYVARLAHANDKLHRDPEYRATVNELHDQITKLRQTEATWMIKRNEHRNEAGLKKWFEYGAEDNVYACLPLHRKRRAKDRRTRRQRKHVQWKVEREQCWSGERKDVCKHNACWNRVHPKTTIACQGCRTSIDKRKGVWECPRCSIRTCRKCIDRQRFPQEDGEGEGDEVGCAREDEEM</sequence>
<evidence type="ECO:0000313" key="3">
    <source>
        <dbReference type="EMBL" id="KAK0633867.1"/>
    </source>
</evidence>
<dbReference type="PANTHER" id="PTHR43948">
    <property type="entry name" value="DNAJ HOMOLOG SUBFAMILY B"/>
    <property type="match status" value="1"/>
</dbReference>
<dbReference type="CDD" id="cd06257">
    <property type="entry name" value="DnaJ"/>
    <property type="match status" value="1"/>
</dbReference>
<dbReference type="InterPro" id="IPR001623">
    <property type="entry name" value="DnaJ_domain"/>
</dbReference>
<dbReference type="Gene3D" id="1.10.287.110">
    <property type="entry name" value="DnaJ domain"/>
    <property type="match status" value="1"/>
</dbReference>
<dbReference type="SMART" id="SM00271">
    <property type="entry name" value="DnaJ"/>
    <property type="match status" value="1"/>
</dbReference>
<evidence type="ECO:0000256" key="1">
    <source>
        <dbReference type="SAM" id="MobiDB-lite"/>
    </source>
</evidence>
<dbReference type="PANTHER" id="PTHR43948:SF10">
    <property type="entry name" value="MRJ, ISOFORM E"/>
    <property type="match status" value="1"/>
</dbReference>
<dbReference type="EMBL" id="JAULSU010000001">
    <property type="protein sequence ID" value="KAK0633867.1"/>
    <property type="molecule type" value="Genomic_DNA"/>
</dbReference>
<accession>A0AA39XIC6</accession>
<dbReference type="Proteomes" id="UP001175000">
    <property type="component" value="Unassembled WGS sequence"/>
</dbReference>
<feature type="domain" description="J" evidence="2">
    <location>
        <begin position="10"/>
        <end position="67"/>
    </location>
</feature>
<proteinExistence type="predicted"/>
<reference evidence="3" key="1">
    <citation type="submission" date="2023-06" db="EMBL/GenBank/DDBJ databases">
        <title>Genome-scale phylogeny and comparative genomics of the fungal order Sordariales.</title>
        <authorList>
            <consortium name="Lawrence Berkeley National Laboratory"/>
            <person name="Hensen N."/>
            <person name="Bonometti L."/>
            <person name="Westerberg I."/>
            <person name="Brannstrom I.O."/>
            <person name="Guillou S."/>
            <person name="Cros-Aarteil S."/>
            <person name="Calhoun S."/>
            <person name="Haridas S."/>
            <person name="Kuo A."/>
            <person name="Mondo S."/>
            <person name="Pangilinan J."/>
            <person name="Riley R."/>
            <person name="Labutti K."/>
            <person name="Andreopoulos B."/>
            <person name="Lipzen A."/>
            <person name="Chen C."/>
            <person name="Yanf M."/>
            <person name="Daum C."/>
            <person name="Ng V."/>
            <person name="Clum A."/>
            <person name="Steindorff A."/>
            <person name="Ohm R."/>
            <person name="Martin F."/>
            <person name="Silar P."/>
            <person name="Natvig D."/>
            <person name="Lalanne C."/>
            <person name="Gautier V."/>
            <person name="Ament-Velasquez S.L."/>
            <person name="Kruys A."/>
            <person name="Hutchinson M.I."/>
            <person name="Powell A.J."/>
            <person name="Barry K."/>
            <person name="Miller A.N."/>
            <person name="Grigoriev I.V."/>
            <person name="Debuchy R."/>
            <person name="Gladieux P."/>
            <person name="Thoren M.H."/>
            <person name="Johannesson H."/>
        </authorList>
    </citation>
    <scope>NUCLEOTIDE SEQUENCE</scope>
    <source>
        <strain evidence="3">CBS 606.72</strain>
    </source>
</reference>
<dbReference type="GO" id="GO:0005634">
    <property type="term" value="C:nucleus"/>
    <property type="evidence" value="ECO:0007669"/>
    <property type="project" value="TreeGrafter"/>
</dbReference>
<dbReference type="InterPro" id="IPR036869">
    <property type="entry name" value="J_dom_sf"/>
</dbReference>
<keyword evidence="4" id="KW-1185">Reference proteome</keyword>
<organism evidence="3 4">
    <name type="scientific">Immersiella caudata</name>
    <dbReference type="NCBI Taxonomy" id="314043"/>
    <lineage>
        <taxon>Eukaryota</taxon>
        <taxon>Fungi</taxon>
        <taxon>Dikarya</taxon>
        <taxon>Ascomycota</taxon>
        <taxon>Pezizomycotina</taxon>
        <taxon>Sordariomycetes</taxon>
        <taxon>Sordariomycetidae</taxon>
        <taxon>Sordariales</taxon>
        <taxon>Lasiosphaeriaceae</taxon>
        <taxon>Immersiella</taxon>
    </lineage>
</organism>
<dbReference type="PRINTS" id="PR00625">
    <property type="entry name" value="JDOMAIN"/>
</dbReference>
<feature type="compositionally biased region" description="Acidic residues" evidence="1">
    <location>
        <begin position="269"/>
        <end position="287"/>
    </location>
</feature>
<name>A0AA39XIC6_9PEZI</name>
<dbReference type="Pfam" id="PF00226">
    <property type="entry name" value="DnaJ"/>
    <property type="match status" value="1"/>
</dbReference>
<dbReference type="GO" id="GO:0051082">
    <property type="term" value="F:unfolded protein binding"/>
    <property type="evidence" value="ECO:0007669"/>
    <property type="project" value="TreeGrafter"/>
</dbReference>
<dbReference type="GO" id="GO:0051087">
    <property type="term" value="F:protein-folding chaperone binding"/>
    <property type="evidence" value="ECO:0007669"/>
    <property type="project" value="TreeGrafter"/>
</dbReference>
<dbReference type="GO" id="GO:0044183">
    <property type="term" value="F:protein folding chaperone"/>
    <property type="evidence" value="ECO:0007669"/>
    <property type="project" value="TreeGrafter"/>
</dbReference>
<feature type="region of interest" description="Disordered" evidence="1">
    <location>
        <begin position="267"/>
        <end position="287"/>
    </location>
</feature>
<dbReference type="GO" id="GO:0005737">
    <property type="term" value="C:cytoplasm"/>
    <property type="evidence" value="ECO:0007669"/>
    <property type="project" value="TreeGrafter"/>
</dbReference>
<dbReference type="SUPFAM" id="SSF46565">
    <property type="entry name" value="Chaperone J-domain"/>
    <property type="match status" value="1"/>
</dbReference>